<feature type="binding site" evidence="9">
    <location>
        <position position="13"/>
    </location>
    <ligand>
        <name>NADPH</name>
        <dbReference type="ChEBI" id="CHEBI:57783"/>
    </ligand>
</feature>
<dbReference type="PIRSF" id="PIRSF000114">
    <property type="entry name" value="Glycerol-3-P_dh"/>
    <property type="match status" value="1"/>
</dbReference>
<accession>A0ABV9FFY8</accession>
<dbReference type="Gene3D" id="1.10.1040.10">
    <property type="entry name" value="N-(1-d-carboxylethyl)-l-norvaline Dehydrogenase, domain 2"/>
    <property type="match status" value="1"/>
</dbReference>
<feature type="binding site" evidence="9">
    <location>
        <position position="108"/>
    </location>
    <ligand>
        <name>NADPH</name>
        <dbReference type="ChEBI" id="CHEBI:57783"/>
    </ligand>
</feature>
<comment type="catalytic activity">
    <reaction evidence="9">
        <text>sn-glycerol 3-phosphate + NAD(+) = dihydroxyacetone phosphate + NADH + H(+)</text>
        <dbReference type="Rhea" id="RHEA:11092"/>
        <dbReference type="ChEBI" id="CHEBI:15378"/>
        <dbReference type="ChEBI" id="CHEBI:57540"/>
        <dbReference type="ChEBI" id="CHEBI:57597"/>
        <dbReference type="ChEBI" id="CHEBI:57642"/>
        <dbReference type="ChEBI" id="CHEBI:57945"/>
        <dbReference type="EC" id="1.1.1.94"/>
    </reaction>
</comment>
<dbReference type="InterPro" id="IPR008927">
    <property type="entry name" value="6-PGluconate_DH-like_C_sf"/>
</dbReference>
<dbReference type="RefSeq" id="WP_378096234.1">
    <property type="nucleotide sequence ID" value="NZ_JBHSEP010000008.1"/>
</dbReference>
<evidence type="ECO:0000256" key="6">
    <source>
        <dbReference type="ARBA" id="ARBA00023098"/>
    </source>
</evidence>
<feature type="binding site" evidence="9">
    <location>
        <position position="142"/>
    </location>
    <ligand>
        <name>NADPH</name>
        <dbReference type="ChEBI" id="CHEBI:57783"/>
    </ligand>
</feature>
<feature type="binding site" evidence="9">
    <location>
        <position position="284"/>
    </location>
    <ligand>
        <name>NADPH</name>
        <dbReference type="ChEBI" id="CHEBI:57783"/>
    </ligand>
</feature>
<dbReference type="PROSITE" id="PS00957">
    <property type="entry name" value="NAD_G3PDH"/>
    <property type="match status" value="1"/>
</dbReference>
<keyword evidence="9" id="KW-0963">Cytoplasm</keyword>
<dbReference type="SUPFAM" id="SSF51735">
    <property type="entry name" value="NAD(P)-binding Rossmann-fold domains"/>
    <property type="match status" value="1"/>
</dbReference>
<dbReference type="InterPro" id="IPR006109">
    <property type="entry name" value="G3P_DH_NAD-dep_C"/>
</dbReference>
<keyword evidence="3 9" id="KW-0521">NADP</keyword>
<evidence type="ECO:0000256" key="2">
    <source>
        <dbReference type="ARBA" id="ARBA00022516"/>
    </source>
</evidence>
<dbReference type="PANTHER" id="PTHR11728:SF1">
    <property type="entry name" value="GLYCEROL-3-PHOSPHATE DEHYDROGENASE [NAD(+)] 2, CHLOROPLASTIC"/>
    <property type="match status" value="1"/>
</dbReference>
<feature type="binding site" evidence="9">
    <location>
        <position position="282"/>
    </location>
    <ligand>
        <name>NADPH</name>
        <dbReference type="ChEBI" id="CHEBI:57783"/>
    </ligand>
</feature>
<dbReference type="GO" id="GO:0047952">
    <property type="term" value="F:glycerol-3-phosphate dehydrogenase [NAD(P)+] activity"/>
    <property type="evidence" value="ECO:0007669"/>
    <property type="project" value="UniProtKB-EC"/>
</dbReference>
<feature type="binding site" evidence="9">
    <location>
        <position position="247"/>
    </location>
    <ligand>
        <name>sn-glycerol 3-phosphate</name>
        <dbReference type="ChEBI" id="CHEBI:57597"/>
    </ligand>
</feature>
<dbReference type="InterPro" id="IPR006168">
    <property type="entry name" value="G3P_DH_NAD-dep"/>
</dbReference>
<keyword evidence="2 9" id="KW-0444">Lipid biosynthesis</keyword>
<dbReference type="NCBIfam" id="NF000942">
    <property type="entry name" value="PRK00094.1-4"/>
    <property type="match status" value="1"/>
</dbReference>
<comment type="similarity">
    <text evidence="1 9 10">Belongs to the NAD-dependent glycerol-3-phosphate dehydrogenase family.</text>
</comment>
<feature type="binding site" evidence="9">
    <location>
        <position position="34"/>
    </location>
    <ligand>
        <name>NADPH</name>
        <dbReference type="ChEBI" id="CHEBI:57783"/>
    </ligand>
</feature>
<evidence type="ECO:0000313" key="14">
    <source>
        <dbReference type="EMBL" id="MFC4599094.1"/>
    </source>
</evidence>
<feature type="binding site" evidence="9">
    <location>
        <position position="108"/>
    </location>
    <ligand>
        <name>sn-glycerol 3-phosphate</name>
        <dbReference type="ChEBI" id="CHEBI:57597"/>
    </ligand>
</feature>
<keyword evidence="7 9" id="KW-0594">Phospholipid biosynthesis</keyword>
<evidence type="ECO:0000256" key="8">
    <source>
        <dbReference type="ARBA" id="ARBA00023264"/>
    </source>
</evidence>
<evidence type="ECO:0000256" key="7">
    <source>
        <dbReference type="ARBA" id="ARBA00023209"/>
    </source>
</evidence>
<dbReference type="HAMAP" id="MF_00394">
    <property type="entry name" value="NAD_Glyc3P_dehydrog"/>
    <property type="match status" value="1"/>
</dbReference>
<dbReference type="Gene3D" id="3.40.50.720">
    <property type="entry name" value="NAD(P)-binding Rossmann-like Domain"/>
    <property type="match status" value="1"/>
</dbReference>
<feature type="binding site" evidence="9">
    <location>
        <position position="259"/>
    </location>
    <ligand>
        <name>sn-glycerol 3-phosphate</name>
        <dbReference type="ChEBI" id="CHEBI:57597"/>
    </ligand>
</feature>
<dbReference type="Proteomes" id="UP001596028">
    <property type="component" value="Unassembled WGS sequence"/>
</dbReference>
<evidence type="ECO:0000256" key="9">
    <source>
        <dbReference type="HAMAP-Rule" id="MF_00394"/>
    </source>
</evidence>
<keyword evidence="15" id="KW-1185">Reference proteome</keyword>
<evidence type="ECO:0000256" key="4">
    <source>
        <dbReference type="ARBA" id="ARBA00023002"/>
    </source>
</evidence>
<feature type="binding site" evidence="9">
    <location>
        <position position="14"/>
    </location>
    <ligand>
        <name>NADPH</name>
        <dbReference type="ChEBI" id="CHEBI:57783"/>
    </ligand>
</feature>
<feature type="binding site" evidence="9">
    <location>
        <position position="138"/>
    </location>
    <ligand>
        <name>sn-glycerol 3-phosphate</name>
        <dbReference type="ChEBI" id="CHEBI:57597"/>
    </ligand>
</feature>
<feature type="binding site" evidence="9">
    <location>
        <position position="140"/>
    </location>
    <ligand>
        <name>sn-glycerol 3-phosphate</name>
        <dbReference type="ChEBI" id="CHEBI:57597"/>
    </ligand>
</feature>
<keyword evidence="4 9" id="KW-0560">Oxidoreductase</keyword>
<evidence type="ECO:0000259" key="12">
    <source>
        <dbReference type="Pfam" id="PF01210"/>
    </source>
</evidence>
<evidence type="ECO:0000256" key="11">
    <source>
        <dbReference type="RuleBase" id="RU000439"/>
    </source>
</evidence>
<dbReference type="EMBL" id="JBHSEP010000008">
    <property type="protein sequence ID" value="MFC4599094.1"/>
    <property type="molecule type" value="Genomic_DNA"/>
</dbReference>
<feature type="domain" description="Glycerol-3-phosphate dehydrogenase NAD-dependent C-terminal" evidence="13">
    <location>
        <begin position="183"/>
        <end position="324"/>
    </location>
</feature>
<dbReference type="EC" id="1.1.1.94" evidence="9"/>
<evidence type="ECO:0000256" key="10">
    <source>
        <dbReference type="RuleBase" id="RU000437"/>
    </source>
</evidence>
<evidence type="ECO:0000313" key="15">
    <source>
        <dbReference type="Proteomes" id="UP001596028"/>
    </source>
</evidence>
<dbReference type="InterPro" id="IPR036291">
    <property type="entry name" value="NAD(P)-bd_dom_sf"/>
</dbReference>
<evidence type="ECO:0000256" key="1">
    <source>
        <dbReference type="ARBA" id="ARBA00011009"/>
    </source>
</evidence>
<comment type="function">
    <text evidence="9">Catalyzes the reduction of the glycolytic intermediate dihydroxyacetone phosphate (DHAP) to sn-glycerol 3-phosphate (G3P), the key precursor for phospholipid synthesis.</text>
</comment>
<reference evidence="15" key="1">
    <citation type="journal article" date="2019" name="Int. J. Syst. Evol. Microbiol.">
        <title>The Global Catalogue of Microorganisms (GCM) 10K type strain sequencing project: providing services to taxonomists for standard genome sequencing and annotation.</title>
        <authorList>
            <consortium name="The Broad Institute Genomics Platform"/>
            <consortium name="The Broad Institute Genome Sequencing Center for Infectious Disease"/>
            <person name="Wu L."/>
            <person name="Ma J."/>
        </authorList>
    </citation>
    <scope>NUCLEOTIDE SEQUENCE [LARGE SCALE GENOMIC DNA]</scope>
    <source>
        <strain evidence="15">CCUG 49571</strain>
    </source>
</reference>
<comment type="caution">
    <text evidence="14">The sequence shown here is derived from an EMBL/GenBank/DDBJ whole genome shotgun (WGS) entry which is preliminary data.</text>
</comment>
<feature type="active site" description="Proton acceptor" evidence="9">
    <location>
        <position position="194"/>
    </location>
</feature>
<evidence type="ECO:0000259" key="13">
    <source>
        <dbReference type="Pfam" id="PF07479"/>
    </source>
</evidence>
<dbReference type="NCBIfam" id="NF000940">
    <property type="entry name" value="PRK00094.1-2"/>
    <property type="match status" value="1"/>
</dbReference>
<feature type="domain" description="Glycerol-3-phosphate dehydrogenase NAD-dependent N-terminal" evidence="12">
    <location>
        <begin position="5"/>
        <end position="161"/>
    </location>
</feature>
<keyword evidence="6 9" id="KW-0443">Lipid metabolism</keyword>
<keyword evidence="8 9" id="KW-1208">Phospholipid metabolism</keyword>
<dbReference type="PANTHER" id="PTHR11728">
    <property type="entry name" value="GLYCEROL-3-PHOSPHATE DEHYDROGENASE"/>
    <property type="match status" value="1"/>
</dbReference>
<protein>
    <recommendedName>
        <fullName evidence="9">Glycerol-3-phosphate dehydrogenase [NAD(P)+]</fullName>
        <ecNumber evidence="9">1.1.1.94</ecNumber>
    </recommendedName>
    <alternativeName>
        <fullName evidence="9">NAD(P)(+)-dependent glycerol-3-phosphate dehydrogenase</fullName>
    </alternativeName>
    <alternativeName>
        <fullName evidence="9">NAD(P)H-dependent dihydroxyacetone-phosphate reductase</fullName>
    </alternativeName>
</protein>
<feature type="binding site" evidence="9">
    <location>
        <position position="258"/>
    </location>
    <ligand>
        <name>NADPH</name>
        <dbReference type="ChEBI" id="CHEBI:57783"/>
    </ligand>
</feature>
<organism evidence="14 15">
    <name type="scientific">Cohnella hongkongensis</name>
    <dbReference type="NCBI Taxonomy" id="178337"/>
    <lineage>
        <taxon>Bacteria</taxon>
        <taxon>Bacillati</taxon>
        <taxon>Bacillota</taxon>
        <taxon>Bacilli</taxon>
        <taxon>Bacillales</taxon>
        <taxon>Paenibacillaceae</taxon>
        <taxon>Cohnella</taxon>
    </lineage>
</organism>
<keyword evidence="9" id="KW-0547">Nucleotide-binding</keyword>
<feature type="binding site" evidence="9">
    <location>
        <position position="257"/>
    </location>
    <ligand>
        <name>sn-glycerol 3-phosphate</name>
        <dbReference type="ChEBI" id="CHEBI:57597"/>
    </ligand>
</feature>
<dbReference type="SUPFAM" id="SSF48179">
    <property type="entry name" value="6-phosphogluconate dehydrogenase C-terminal domain-like"/>
    <property type="match status" value="1"/>
</dbReference>
<evidence type="ECO:0000256" key="5">
    <source>
        <dbReference type="ARBA" id="ARBA00023027"/>
    </source>
</evidence>
<comment type="catalytic activity">
    <reaction evidence="9 11">
        <text>sn-glycerol 3-phosphate + NADP(+) = dihydroxyacetone phosphate + NADPH + H(+)</text>
        <dbReference type="Rhea" id="RHEA:11096"/>
        <dbReference type="ChEBI" id="CHEBI:15378"/>
        <dbReference type="ChEBI" id="CHEBI:57597"/>
        <dbReference type="ChEBI" id="CHEBI:57642"/>
        <dbReference type="ChEBI" id="CHEBI:57783"/>
        <dbReference type="ChEBI" id="CHEBI:58349"/>
        <dbReference type="EC" id="1.1.1.94"/>
    </reaction>
</comment>
<feature type="binding site" evidence="9">
    <location>
        <position position="194"/>
    </location>
    <ligand>
        <name>sn-glycerol 3-phosphate</name>
        <dbReference type="ChEBI" id="CHEBI:57597"/>
    </ligand>
</feature>
<dbReference type="Pfam" id="PF07479">
    <property type="entry name" value="NAD_Gly3P_dh_C"/>
    <property type="match status" value="1"/>
</dbReference>
<feature type="binding site" evidence="9">
    <location>
        <position position="258"/>
    </location>
    <ligand>
        <name>sn-glycerol 3-phosphate</name>
        <dbReference type="ChEBI" id="CHEBI:57597"/>
    </ligand>
</feature>
<name>A0ABV9FFY8_9BACL</name>
<dbReference type="Pfam" id="PF01210">
    <property type="entry name" value="NAD_Gly3P_dh_N"/>
    <property type="match status" value="1"/>
</dbReference>
<comment type="pathway">
    <text evidence="9">Membrane lipid metabolism; glycerophospholipid metabolism.</text>
</comment>
<evidence type="ECO:0000256" key="3">
    <source>
        <dbReference type="ARBA" id="ARBA00022857"/>
    </source>
</evidence>
<sequence>MARKKVAVLVAGSWGTALSRVLADNGHRVLLWTRNPAQAEEINTLRSNGKFLPGAEIPEGITATTSIAEAVENADAVLFVSPSAAMRDVARQAAGSIPEGALVMHATKGFESGSLKRMSTVLSEELGRAEEKLVVLSGPSHAEEVIQRHPTTIVVAAQELACAEAAQDLFMNSSYFRVYTNPDFVGVETAGAIKNIIALGAGLSDGLGYGDNAKAALITRGLAEIARLGEAMGANVLTFAGLAGVGDLIVTCTSRHSRNWRAGSLLAQGNPLNEVLEQMGMVVEGVRTTKSAYELARRYGVEMPITNQLYAVLFEGRSPEQAVEALMGRVRTHEIEEVAWEARRGRTLN</sequence>
<dbReference type="PRINTS" id="PR00077">
    <property type="entry name" value="GPDHDRGNASE"/>
</dbReference>
<comment type="subcellular location">
    <subcellularLocation>
        <location evidence="9">Cytoplasm</location>
    </subcellularLocation>
</comment>
<dbReference type="NCBIfam" id="NF000941">
    <property type="entry name" value="PRK00094.1-3"/>
    <property type="match status" value="1"/>
</dbReference>
<dbReference type="InterPro" id="IPR013328">
    <property type="entry name" value="6PGD_dom2"/>
</dbReference>
<dbReference type="InterPro" id="IPR011128">
    <property type="entry name" value="G3P_DH_NAD-dep_N"/>
</dbReference>
<proteinExistence type="inferred from homology"/>
<gene>
    <name evidence="9" type="primary">gpsA</name>
    <name evidence="14" type="ORF">ACFO3S_12660</name>
</gene>
<comment type="caution">
    <text evidence="9">Lacks conserved residue(s) required for the propagation of feature annotation.</text>
</comment>
<keyword evidence="5 9" id="KW-0520">NAD</keyword>